<dbReference type="PANTHER" id="PTHR13058:SF19">
    <property type="entry name" value="LD40940P"/>
    <property type="match status" value="1"/>
</dbReference>
<keyword evidence="4" id="KW-0378">Hydrolase</keyword>
<dbReference type="Pfam" id="PF00929">
    <property type="entry name" value="RNase_T"/>
    <property type="match status" value="1"/>
</dbReference>
<dbReference type="AlphaFoldDB" id="A0ABD0SDL7"/>
<dbReference type="InterPro" id="IPR013520">
    <property type="entry name" value="Ribonucl_H"/>
</dbReference>
<comment type="caution">
    <text evidence="9">The sequence shown here is derived from an EMBL/GenBank/DDBJ whole genome shotgun (WGS) entry which is preliminary data.</text>
</comment>
<dbReference type="InterPro" id="IPR036397">
    <property type="entry name" value="RNaseH_sf"/>
</dbReference>
<dbReference type="InterPro" id="IPR040393">
    <property type="entry name" value="TREX1/2"/>
</dbReference>
<evidence type="ECO:0000256" key="2">
    <source>
        <dbReference type="ARBA" id="ARBA00022722"/>
    </source>
</evidence>
<dbReference type="GO" id="GO:0004527">
    <property type="term" value="F:exonuclease activity"/>
    <property type="evidence" value="ECO:0007669"/>
    <property type="project" value="UniProtKB-KW"/>
</dbReference>
<keyword evidence="6" id="KW-0460">Magnesium</keyword>
<keyword evidence="2" id="KW-0540">Nuclease</keyword>
<reference evidence="9 10" key="1">
    <citation type="submission" date="2024-06" db="EMBL/GenBank/DDBJ databases">
        <title>A chromosome-level genome assembly of beet webworm, Loxostege sticticalis.</title>
        <authorList>
            <person name="Zhang Y."/>
        </authorList>
    </citation>
    <scope>NUCLEOTIDE SEQUENCE [LARGE SCALE GENOMIC DNA]</scope>
    <source>
        <strain evidence="9">AQ028</strain>
        <tissue evidence="9">Male pupae</tissue>
    </source>
</reference>
<protein>
    <recommendedName>
        <fullName evidence="8">Exonuclease domain-containing protein</fullName>
    </recommendedName>
</protein>
<evidence type="ECO:0000256" key="1">
    <source>
        <dbReference type="ARBA" id="ARBA00001946"/>
    </source>
</evidence>
<evidence type="ECO:0000256" key="6">
    <source>
        <dbReference type="ARBA" id="ARBA00022842"/>
    </source>
</evidence>
<proteinExistence type="inferred from homology"/>
<evidence type="ECO:0000313" key="9">
    <source>
        <dbReference type="EMBL" id="KAL0812154.1"/>
    </source>
</evidence>
<organism evidence="9 10">
    <name type="scientific">Loxostege sticticalis</name>
    <name type="common">Beet webworm moth</name>
    <dbReference type="NCBI Taxonomy" id="481309"/>
    <lineage>
        <taxon>Eukaryota</taxon>
        <taxon>Metazoa</taxon>
        <taxon>Ecdysozoa</taxon>
        <taxon>Arthropoda</taxon>
        <taxon>Hexapoda</taxon>
        <taxon>Insecta</taxon>
        <taxon>Pterygota</taxon>
        <taxon>Neoptera</taxon>
        <taxon>Endopterygota</taxon>
        <taxon>Lepidoptera</taxon>
        <taxon>Glossata</taxon>
        <taxon>Ditrysia</taxon>
        <taxon>Pyraloidea</taxon>
        <taxon>Crambidae</taxon>
        <taxon>Pyraustinae</taxon>
        <taxon>Loxostege</taxon>
    </lineage>
</organism>
<evidence type="ECO:0000256" key="4">
    <source>
        <dbReference type="ARBA" id="ARBA00022801"/>
    </source>
</evidence>
<feature type="domain" description="Exonuclease" evidence="8">
    <location>
        <begin position="6"/>
        <end position="275"/>
    </location>
</feature>
<dbReference type="Gene3D" id="3.30.420.10">
    <property type="entry name" value="Ribonuclease H-like superfamily/Ribonuclease H"/>
    <property type="match status" value="1"/>
</dbReference>
<dbReference type="SMART" id="SM00479">
    <property type="entry name" value="EXOIII"/>
    <property type="match status" value="1"/>
</dbReference>
<dbReference type="PANTHER" id="PTHR13058">
    <property type="entry name" value="THREE PRIME REPAIR EXONUCLEASE 1, 2"/>
    <property type="match status" value="1"/>
</dbReference>
<dbReference type="GO" id="GO:0046872">
    <property type="term" value="F:metal ion binding"/>
    <property type="evidence" value="ECO:0007669"/>
    <property type="project" value="UniProtKB-KW"/>
</dbReference>
<evidence type="ECO:0000256" key="3">
    <source>
        <dbReference type="ARBA" id="ARBA00022723"/>
    </source>
</evidence>
<dbReference type="EMBL" id="JBEDNZ010000023">
    <property type="protein sequence ID" value="KAL0812154.1"/>
    <property type="molecule type" value="Genomic_DNA"/>
</dbReference>
<gene>
    <name evidence="9" type="ORF">ABMA28_009531</name>
</gene>
<dbReference type="Proteomes" id="UP001549921">
    <property type="component" value="Unassembled WGS sequence"/>
</dbReference>
<evidence type="ECO:0000256" key="7">
    <source>
        <dbReference type="ARBA" id="ARBA00025769"/>
    </source>
</evidence>
<accession>A0ABD0SDL7</accession>
<evidence type="ECO:0000256" key="5">
    <source>
        <dbReference type="ARBA" id="ARBA00022839"/>
    </source>
</evidence>
<dbReference type="InterPro" id="IPR012337">
    <property type="entry name" value="RNaseH-like_sf"/>
</dbReference>
<sequence>MSAVATYVFVDLETTGLPQEESNKTKITEISLVAVKRDHVLDTRPGAAPRVQHKLTLCLNPRKMIHPDSTKVTGLCNDLLEHEPVFNTNVFNMINTFLNVLSKPVCLIAQNGNGFDFPILKNHVEKLNASFSDDLLCADCYHGFYDILSKTSISTCDYKVETEENGHTNETSKSDVDGNELYALENTLHMRSKNEITPKHVKRNVDVTPMKCDSRISKARRRLPWSKGEKPKVSYKLKNIYERLLNRPALEAHRAENDCILALECSVALGHEFVKWVDENHYPFAKVKPMTIGVPLGL</sequence>
<dbReference type="SUPFAM" id="SSF53098">
    <property type="entry name" value="Ribonuclease H-like"/>
    <property type="match status" value="1"/>
</dbReference>
<comment type="similarity">
    <text evidence="7">Belongs to the exonuclease superfamily. TREX family.</text>
</comment>
<name>A0ABD0SDL7_LOXSC</name>
<comment type="cofactor">
    <cofactor evidence="1">
        <name>Mg(2+)</name>
        <dbReference type="ChEBI" id="CHEBI:18420"/>
    </cofactor>
</comment>
<evidence type="ECO:0000313" key="10">
    <source>
        <dbReference type="Proteomes" id="UP001549921"/>
    </source>
</evidence>
<evidence type="ECO:0000259" key="8">
    <source>
        <dbReference type="SMART" id="SM00479"/>
    </source>
</evidence>
<keyword evidence="5" id="KW-0269">Exonuclease</keyword>
<keyword evidence="3" id="KW-0479">Metal-binding</keyword>